<gene>
    <name evidence="2" type="ORF">KJ970_19150</name>
</gene>
<dbReference type="Pfam" id="PF01569">
    <property type="entry name" value="PAP2"/>
    <property type="match status" value="1"/>
</dbReference>
<dbReference type="InterPro" id="IPR000326">
    <property type="entry name" value="PAP2/HPO"/>
</dbReference>
<dbReference type="Proteomes" id="UP000777784">
    <property type="component" value="Unassembled WGS sequence"/>
</dbReference>
<evidence type="ECO:0000313" key="3">
    <source>
        <dbReference type="Proteomes" id="UP000777784"/>
    </source>
</evidence>
<dbReference type="SUPFAM" id="SSF48317">
    <property type="entry name" value="Acid phosphatase/Vanadium-dependent haloperoxidase"/>
    <property type="match status" value="1"/>
</dbReference>
<protein>
    <submittedName>
        <fullName evidence="2">Phosphatase PAP2 family protein</fullName>
    </submittedName>
</protein>
<feature type="domain" description="Phosphatidic acid phosphatase type 2/haloperoxidase" evidence="1">
    <location>
        <begin position="112"/>
        <end position="220"/>
    </location>
</feature>
<name>A0A948WES9_UNCEI</name>
<dbReference type="EMBL" id="JAHJDP010000109">
    <property type="protein sequence ID" value="MBU2693038.1"/>
    <property type="molecule type" value="Genomic_DNA"/>
</dbReference>
<dbReference type="Gene3D" id="1.20.144.10">
    <property type="entry name" value="Phosphatidic acid phosphatase type 2/haloperoxidase"/>
    <property type="match status" value="1"/>
</dbReference>
<accession>A0A948WES9</accession>
<reference evidence="2" key="1">
    <citation type="submission" date="2021-05" db="EMBL/GenBank/DDBJ databases">
        <title>Energy efficiency and biological interactions define the core microbiome of deep oligotrophic groundwater.</title>
        <authorList>
            <person name="Mehrshad M."/>
            <person name="Lopez-Fernandez M."/>
            <person name="Bell E."/>
            <person name="Bernier-Latmani R."/>
            <person name="Bertilsson S."/>
            <person name="Dopson M."/>
        </authorList>
    </citation>
    <scope>NUCLEOTIDE SEQUENCE</scope>
    <source>
        <strain evidence="2">Modern_marine.mb.64</strain>
    </source>
</reference>
<dbReference type="SMART" id="SM00014">
    <property type="entry name" value="acidPPc"/>
    <property type="match status" value="1"/>
</dbReference>
<sequence length="251" mass="26366">MLPAVLLFVGSGCATLPKAPGRKPFHAAVMDAALDPQTWIPATAALLIQIDGTDTRISEWGADATPIFGSRHAASRASDNLRLATVGLYVSTLLATPSGTKVDQWLMRKLRVGAVGVGAQILTSGAVGLLKEGTGRTRPDDTDDLSFPSGHAASSSLHATLASRNIESLSLSNRWQAGLQIGCISTAAACGWARVEGRHHYPSDVLTGFALGHFIGVLMTDVLLGFSGMENVNFVATKAKDETSFGINLHF</sequence>
<evidence type="ECO:0000259" key="1">
    <source>
        <dbReference type="SMART" id="SM00014"/>
    </source>
</evidence>
<proteinExistence type="predicted"/>
<dbReference type="InterPro" id="IPR036938">
    <property type="entry name" value="PAP2/HPO_sf"/>
</dbReference>
<evidence type="ECO:0000313" key="2">
    <source>
        <dbReference type="EMBL" id="MBU2693038.1"/>
    </source>
</evidence>
<organism evidence="2 3">
    <name type="scientific">Eiseniibacteriota bacterium</name>
    <dbReference type="NCBI Taxonomy" id="2212470"/>
    <lineage>
        <taxon>Bacteria</taxon>
        <taxon>Candidatus Eiseniibacteriota</taxon>
    </lineage>
</organism>
<comment type="caution">
    <text evidence="2">The sequence shown here is derived from an EMBL/GenBank/DDBJ whole genome shotgun (WGS) entry which is preliminary data.</text>
</comment>
<dbReference type="AlphaFoldDB" id="A0A948WES9"/>